<gene>
    <name evidence="1" type="ORF">ABRZ01_01520</name>
</gene>
<accession>A0AB39DDX8</accession>
<organism evidence="1">
    <name type="scientific">Castellaniella ginsengisoli</name>
    <dbReference type="NCBI Taxonomy" id="546114"/>
    <lineage>
        <taxon>Bacteria</taxon>
        <taxon>Pseudomonadati</taxon>
        <taxon>Pseudomonadota</taxon>
        <taxon>Betaproteobacteria</taxon>
        <taxon>Burkholderiales</taxon>
        <taxon>Alcaligenaceae</taxon>
        <taxon>Castellaniella</taxon>
    </lineage>
</organism>
<proteinExistence type="predicted"/>
<protein>
    <submittedName>
        <fullName evidence="1">DUF6573 family protein</fullName>
    </submittedName>
</protein>
<name>A0AB39DDX8_9BURK</name>
<reference evidence="1" key="1">
    <citation type="submission" date="2024-05" db="EMBL/GenBank/DDBJ databases">
        <authorList>
            <person name="Luo Y.-C."/>
            <person name="Nicholds J."/>
            <person name="Mortimer T."/>
            <person name="Maboni G."/>
        </authorList>
    </citation>
    <scope>NUCLEOTIDE SEQUENCE</scope>
    <source>
        <strain evidence="1">150964</strain>
    </source>
</reference>
<sequence>MNTYEVGNGDRLSSRAQAIRDGRLIDITRQAGRVGFRVPVAITRAAWQDCVEWADTTASHETEDCRLHDLLRELNERAVLASELDPEGVALMRFNRVPAGAEHTVAEVTTLALHSGMDEHDMPIITISLAGEADYSAA</sequence>
<dbReference type="RefSeq" id="WP_368644368.1">
    <property type="nucleotide sequence ID" value="NZ_CP158256.1"/>
</dbReference>
<dbReference type="EMBL" id="CP158256">
    <property type="protein sequence ID" value="XDJ53216.1"/>
    <property type="molecule type" value="Genomic_DNA"/>
</dbReference>
<dbReference type="AlphaFoldDB" id="A0AB39DDX8"/>
<evidence type="ECO:0000313" key="1">
    <source>
        <dbReference type="EMBL" id="XDJ53216.1"/>
    </source>
</evidence>